<dbReference type="STRING" id="1817816.A2Y64_06270"/>
<keyword evidence="1" id="KW-0472">Membrane</keyword>
<comment type="caution">
    <text evidence="2">The sequence shown here is derived from an EMBL/GenBank/DDBJ whole genome shotgun (WGS) entry which is preliminary data.</text>
</comment>
<accession>A0A1F5F5A3</accession>
<gene>
    <name evidence="2" type="ORF">A2Y64_06270</name>
</gene>
<dbReference type="AlphaFoldDB" id="A0A1F5F5A3"/>
<proteinExistence type="predicted"/>
<evidence type="ECO:0000313" key="2">
    <source>
        <dbReference type="EMBL" id="OGD74504.1"/>
    </source>
</evidence>
<organism evidence="2 3">
    <name type="scientific">Candidatus Coatesbacteria bacterium RBG_13_66_14</name>
    <dbReference type="NCBI Taxonomy" id="1817816"/>
    <lineage>
        <taxon>Bacteria</taxon>
        <taxon>Candidatus Coatesiibacteriota</taxon>
    </lineage>
</organism>
<evidence type="ECO:0000313" key="3">
    <source>
        <dbReference type="Proteomes" id="UP000177187"/>
    </source>
</evidence>
<keyword evidence="1" id="KW-0812">Transmembrane</keyword>
<sequence>MFWGLAWFFWAPILFLAWVLPMIIGAMIGRSKKIGFTGFLLGFFLSWIGVLIAVIVEGKGYERR</sequence>
<feature type="transmembrane region" description="Helical" evidence="1">
    <location>
        <begin position="7"/>
        <end position="28"/>
    </location>
</feature>
<dbReference type="Proteomes" id="UP000177187">
    <property type="component" value="Unassembled WGS sequence"/>
</dbReference>
<keyword evidence="1" id="KW-1133">Transmembrane helix</keyword>
<reference evidence="2 3" key="1">
    <citation type="journal article" date="2016" name="Nat. Commun.">
        <title>Thousands of microbial genomes shed light on interconnected biogeochemical processes in an aquifer system.</title>
        <authorList>
            <person name="Anantharaman K."/>
            <person name="Brown C.T."/>
            <person name="Hug L.A."/>
            <person name="Sharon I."/>
            <person name="Castelle C.J."/>
            <person name="Probst A.J."/>
            <person name="Thomas B.C."/>
            <person name="Singh A."/>
            <person name="Wilkins M.J."/>
            <person name="Karaoz U."/>
            <person name="Brodie E.L."/>
            <person name="Williams K.H."/>
            <person name="Hubbard S.S."/>
            <person name="Banfield J.F."/>
        </authorList>
    </citation>
    <scope>NUCLEOTIDE SEQUENCE [LARGE SCALE GENOMIC DNA]</scope>
</reference>
<name>A0A1F5F5A3_9BACT</name>
<feature type="transmembrane region" description="Helical" evidence="1">
    <location>
        <begin position="34"/>
        <end position="56"/>
    </location>
</feature>
<dbReference type="EMBL" id="MFAF01000101">
    <property type="protein sequence ID" value="OGD74504.1"/>
    <property type="molecule type" value="Genomic_DNA"/>
</dbReference>
<evidence type="ECO:0000256" key="1">
    <source>
        <dbReference type="SAM" id="Phobius"/>
    </source>
</evidence>
<protein>
    <submittedName>
        <fullName evidence="2">Uncharacterized protein</fullName>
    </submittedName>
</protein>